<dbReference type="InterPro" id="IPR022928">
    <property type="entry name" value="RNA_2'-PTrans_KptA"/>
</dbReference>
<gene>
    <name evidence="5" type="primary">kptA</name>
    <name evidence="6" type="ORF">SAMN05216178_0143</name>
</gene>
<dbReference type="AlphaFoldDB" id="A0A1H4J811"/>
<evidence type="ECO:0000256" key="1">
    <source>
        <dbReference type="ARBA" id="ARBA00009836"/>
    </source>
</evidence>
<dbReference type="InterPro" id="IPR042080">
    <property type="entry name" value="RNA_2'-PTrans_N"/>
</dbReference>
<dbReference type="Gene3D" id="3.20.170.30">
    <property type="match status" value="1"/>
</dbReference>
<dbReference type="GO" id="GO:0006388">
    <property type="term" value="P:tRNA splicing, via endonucleolytic cleavage and ligation"/>
    <property type="evidence" value="ECO:0007669"/>
    <property type="project" value="UniProtKB-UniRule"/>
</dbReference>
<dbReference type="GO" id="GO:0003950">
    <property type="term" value="F:NAD+ poly-ADP-ribosyltransferase activity"/>
    <property type="evidence" value="ECO:0007669"/>
    <property type="project" value="InterPro"/>
</dbReference>
<name>A0A1H4J811_9PSED</name>
<dbReference type="Gene3D" id="1.10.10.970">
    <property type="entry name" value="RNA 2'-phosphotransferase, Tpt1/KptA family, N-terminal domain"/>
    <property type="match status" value="1"/>
</dbReference>
<dbReference type="EMBL" id="FNTJ01000001">
    <property type="protein sequence ID" value="SEB42096.1"/>
    <property type="molecule type" value="Genomic_DNA"/>
</dbReference>
<dbReference type="PANTHER" id="PTHR12684">
    <property type="entry name" value="PUTATIVE PHOSPHOTRANSFERASE"/>
    <property type="match status" value="1"/>
</dbReference>
<organism evidence="6 7">
    <name type="scientific">Pseudomonas saponiphila</name>
    <dbReference type="NCBI Taxonomy" id="556534"/>
    <lineage>
        <taxon>Bacteria</taxon>
        <taxon>Pseudomonadati</taxon>
        <taxon>Pseudomonadota</taxon>
        <taxon>Gammaproteobacteria</taxon>
        <taxon>Pseudomonadales</taxon>
        <taxon>Pseudomonadaceae</taxon>
        <taxon>Pseudomonas</taxon>
    </lineage>
</organism>
<evidence type="ECO:0000256" key="4">
    <source>
        <dbReference type="ARBA" id="ARBA00025212"/>
    </source>
</evidence>
<protein>
    <recommendedName>
        <fullName evidence="5">Probable RNA 2'-phosphotransferase</fullName>
        <ecNumber evidence="5">2.7.1.-</ecNumber>
    </recommendedName>
</protein>
<dbReference type="EC" id="2.7.1.-" evidence="5"/>
<dbReference type="NCBIfam" id="NF002014">
    <property type="entry name" value="PRK00819.1-4"/>
    <property type="match status" value="1"/>
</dbReference>
<dbReference type="SUPFAM" id="SSF56399">
    <property type="entry name" value="ADP-ribosylation"/>
    <property type="match status" value="1"/>
</dbReference>
<sequence>MSKKIIEDTSKFLSYVLRHEPQAIGLELDSEGWGDIDALVSGAAKGGRKLSRELIEQVVEGNDKKRFALSADGQRIRAVQGHSNKAVHLQLEAQQPPAILYHGTATRFMDSINEKGLIPGSRHHVHLSREIDTARAVGQRYGQVVILQIDAQAMQAQGFKFYQAENGVWLTDQVPVDFIQAL</sequence>
<accession>A0A1H4J811</accession>
<dbReference type="GO" id="GO:0000215">
    <property type="term" value="F:tRNA 2'-phosphotransferase activity"/>
    <property type="evidence" value="ECO:0007669"/>
    <property type="project" value="TreeGrafter"/>
</dbReference>
<dbReference type="Proteomes" id="UP000198982">
    <property type="component" value="Unassembled WGS sequence"/>
</dbReference>
<dbReference type="HAMAP" id="MF_00299">
    <property type="entry name" value="KptA"/>
    <property type="match status" value="1"/>
</dbReference>
<dbReference type="InterPro" id="IPR002745">
    <property type="entry name" value="Ptrans_KptA/Tpt1"/>
</dbReference>
<dbReference type="RefSeq" id="WP_092308770.1">
    <property type="nucleotide sequence ID" value="NZ_FNTJ01000001.1"/>
</dbReference>
<evidence type="ECO:0000256" key="2">
    <source>
        <dbReference type="ARBA" id="ARBA00022679"/>
    </source>
</evidence>
<keyword evidence="2 5" id="KW-0808">Transferase</keyword>
<comment type="similarity">
    <text evidence="1 5">Belongs to the KptA/TPT1 family.</text>
</comment>
<keyword evidence="7" id="KW-1185">Reference proteome</keyword>
<evidence type="ECO:0000256" key="5">
    <source>
        <dbReference type="HAMAP-Rule" id="MF_00299"/>
    </source>
</evidence>
<dbReference type="InterPro" id="IPR042081">
    <property type="entry name" value="RNA_2'-PTrans_C"/>
</dbReference>
<evidence type="ECO:0000313" key="6">
    <source>
        <dbReference type="EMBL" id="SEB42096.1"/>
    </source>
</evidence>
<dbReference type="PANTHER" id="PTHR12684:SF2">
    <property type="entry name" value="TRNA 2'-PHOSPHOTRANSFERASE 1"/>
    <property type="match status" value="1"/>
</dbReference>
<comment type="function">
    <text evidence="4 5">Removes the 2'-phosphate from RNA via an intermediate in which the phosphate is ADP-ribosylated by NAD followed by a presumed transesterification to release the RNA and generate ADP-ribose 1''-2''-cyclic phosphate (APPR&gt;P). May function as an ADP-ribosylase.</text>
</comment>
<reference evidence="7" key="1">
    <citation type="submission" date="2016-10" db="EMBL/GenBank/DDBJ databases">
        <authorList>
            <person name="Varghese N."/>
            <person name="Submissions S."/>
        </authorList>
    </citation>
    <scope>NUCLEOTIDE SEQUENCE [LARGE SCALE GENOMIC DNA]</scope>
    <source>
        <strain evidence="7">DSM 9751</strain>
    </source>
</reference>
<dbReference type="Pfam" id="PF01885">
    <property type="entry name" value="PTS_2-RNA"/>
    <property type="match status" value="1"/>
</dbReference>
<evidence type="ECO:0000313" key="7">
    <source>
        <dbReference type="Proteomes" id="UP000198982"/>
    </source>
</evidence>
<proteinExistence type="inferred from homology"/>
<evidence type="ECO:0000256" key="3">
    <source>
        <dbReference type="ARBA" id="ARBA00023027"/>
    </source>
</evidence>
<keyword evidence="3 5" id="KW-0520">NAD</keyword>